<reference evidence="2 3" key="1">
    <citation type="submission" date="2019-09" db="EMBL/GenBank/DDBJ databases">
        <title>Nitrincola iocasae sp. nov., a bacterium isolated from the sediment collected at a cold seep field in South China Sea.</title>
        <authorList>
            <person name="Zhang H."/>
            <person name="Wang H."/>
            <person name="Li C."/>
        </authorList>
    </citation>
    <scope>NUCLEOTIDE SEQUENCE [LARGE SCALE GENOMIC DNA]</scope>
    <source>
        <strain evidence="2 3">KXZD1103</strain>
    </source>
</reference>
<keyword evidence="3" id="KW-1185">Reference proteome</keyword>
<accession>A0A5J6LGK8</accession>
<organism evidence="2 3">
    <name type="scientific">Nitrincola iocasae</name>
    <dbReference type="NCBI Taxonomy" id="2614693"/>
    <lineage>
        <taxon>Bacteria</taxon>
        <taxon>Pseudomonadati</taxon>
        <taxon>Pseudomonadota</taxon>
        <taxon>Gammaproteobacteria</taxon>
        <taxon>Oceanospirillales</taxon>
        <taxon>Oceanospirillaceae</taxon>
        <taxon>Nitrincola</taxon>
    </lineage>
</organism>
<evidence type="ECO:0000313" key="3">
    <source>
        <dbReference type="Proteomes" id="UP000325606"/>
    </source>
</evidence>
<evidence type="ECO:0000313" key="2">
    <source>
        <dbReference type="EMBL" id="QEW07715.1"/>
    </source>
</evidence>
<feature type="chain" id="PRO_5023831994" evidence="1">
    <location>
        <begin position="24"/>
        <end position="167"/>
    </location>
</feature>
<dbReference type="Proteomes" id="UP000325606">
    <property type="component" value="Chromosome"/>
</dbReference>
<proteinExistence type="predicted"/>
<evidence type="ECO:0000256" key="1">
    <source>
        <dbReference type="SAM" id="SignalP"/>
    </source>
</evidence>
<dbReference type="RefSeq" id="WP_151057415.1">
    <property type="nucleotide sequence ID" value="NZ_CP044222.1"/>
</dbReference>
<protein>
    <submittedName>
        <fullName evidence="2">Uncharacterized protein</fullName>
    </submittedName>
</protein>
<dbReference type="AlphaFoldDB" id="A0A5J6LGK8"/>
<dbReference type="KEGG" id="nik:F5I99_15125"/>
<keyword evidence="1" id="KW-0732">Signal</keyword>
<name>A0A5J6LGK8_9GAMM</name>
<gene>
    <name evidence="2" type="ORF">F5I99_15125</name>
</gene>
<dbReference type="PROSITE" id="PS51257">
    <property type="entry name" value="PROKAR_LIPOPROTEIN"/>
    <property type="match status" value="1"/>
</dbReference>
<dbReference type="EMBL" id="CP044222">
    <property type="protein sequence ID" value="QEW07715.1"/>
    <property type="molecule type" value="Genomic_DNA"/>
</dbReference>
<sequence length="167" mass="18322">MNRLTSLMIALAALILISGCSSQYNTRSDAFNDDSDIIIVKVTGYGAPKNTFANAAQRRLMTMRASEIDAYRKVAEQVSGIYISGDSDLNNFMAGDDRLRTQINTFIQGASITHQEMLDDGVALTHMSLQVSRNQLIRMLEKENSNPVRRGAGLVPGGTVRDPGYTF</sequence>
<feature type="signal peptide" evidence="1">
    <location>
        <begin position="1"/>
        <end position="23"/>
    </location>
</feature>